<keyword evidence="3" id="KW-1185">Reference proteome</keyword>
<protein>
    <recommendedName>
        <fullName evidence="1">DUF695 domain-containing protein</fullName>
    </recommendedName>
</protein>
<dbReference type="InterPro" id="IPR016097">
    <property type="entry name" value="DUF695"/>
</dbReference>
<evidence type="ECO:0000313" key="3">
    <source>
        <dbReference type="Proteomes" id="UP001254759"/>
    </source>
</evidence>
<dbReference type="Proteomes" id="UP001254759">
    <property type="component" value="Unassembled WGS sequence"/>
</dbReference>
<accession>A0ABU1RTL4</accession>
<dbReference type="Pfam" id="PF05117">
    <property type="entry name" value="DUF695"/>
    <property type="match status" value="1"/>
</dbReference>
<reference evidence="2 3" key="1">
    <citation type="submission" date="2023-07" db="EMBL/GenBank/DDBJ databases">
        <title>Sorghum-associated microbial communities from plants grown in Nebraska, USA.</title>
        <authorList>
            <person name="Schachtman D."/>
        </authorList>
    </citation>
    <scope>NUCLEOTIDE SEQUENCE [LARGE SCALE GENOMIC DNA]</scope>
    <source>
        <strain evidence="2 3">BE107</strain>
    </source>
</reference>
<sequence>MSDDSVTIVVPEPHFTLFNGQRDDLPEVVVVNDALLSFEHTEMFSWHLEVTLHAVELVDNGMPSPDESLLLFQMGDKIEQSIVGHNGIFLARSTWNGFRQLAFRVHDPEVADPTLQALLESEQNRFWEFKMQHDAEWREAGFYFQLFQLASGNNS</sequence>
<evidence type="ECO:0000259" key="1">
    <source>
        <dbReference type="Pfam" id="PF05117"/>
    </source>
</evidence>
<dbReference type="EMBL" id="JAVDTT010000002">
    <property type="protein sequence ID" value="MDR6841947.1"/>
    <property type="molecule type" value="Genomic_DNA"/>
</dbReference>
<name>A0ABU1RTL4_9GAMM</name>
<comment type="caution">
    <text evidence="2">The sequence shown here is derived from an EMBL/GenBank/DDBJ whole genome shotgun (WGS) entry which is preliminary data.</text>
</comment>
<dbReference type="RefSeq" id="WP_310093208.1">
    <property type="nucleotide sequence ID" value="NZ_JAVDTT010000002.1"/>
</dbReference>
<gene>
    <name evidence="2" type="ORF">J2W94_002232</name>
</gene>
<organism evidence="2 3">
    <name type="scientific">Pseudoxanthomonas sacheonensis</name>
    <dbReference type="NCBI Taxonomy" id="443615"/>
    <lineage>
        <taxon>Bacteria</taxon>
        <taxon>Pseudomonadati</taxon>
        <taxon>Pseudomonadota</taxon>
        <taxon>Gammaproteobacteria</taxon>
        <taxon>Lysobacterales</taxon>
        <taxon>Lysobacteraceae</taxon>
        <taxon>Pseudoxanthomonas</taxon>
    </lineage>
</organism>
<evidence type="ECO:0000313" key="2">
    <source>
        <dbReference type="EMBL" id="MDR6841947.1"/>
    </source>
</evidence>
<feature type="domain" description="DUF695" evidence="1">
    <location>
        <begin position="19"/>
        <end position="145"/>
    </location>
</feature>
<proteinExistence type="predicted"/>